<dbReference type="EMBL" id="MH590589">
    <property type="protein sequence ID" value="AXH68831.1"/>
    <property type="molecule type" value="Genomic_DNA"/>
</dbReference>
<gene>
    <name evidence="1" type="primary">141</name>
    <name evidence="1" type="ORF">SEA_SPARKLEGODDESS_141</name>
</gene>
<accession>A0A345ME50</accession>
<sequence length="200" mass="21413">MNFRSKTMIGLSALVAAVIPATFVATAEGATPKTLKAYTTGYSWYDNTPAGSADISHPVLHMKAGGKGTYTDPVTIAVGHSIINGKDILDYPKGTKFYIPNVRKYFIVEDTCGDGRTPQNGPCHSLTKVPKGVTVWLDLWIGGGSSTRKQADDCMSKVTDENGAIHTAILNPRKDYVTVSGDILLNGKCRASYGNTAKVR</sequence>
<evidence type="ECO:0000313" key="1">
    <source>
        <dbReference type="EMBL" id="AXH68831.1"/>
    </source>
</evidence>
<dbReference type="Proteomes" id="UP000259914">
    <property type="component" value="Segment"/>
</dbReference>
<reference evidence="1 2" key="1">
    <citation type="submission" date="2018-07" db="EMBL/GenBank/DDBJ databases">
        <authorList>
            <person name="Dixon J."/>
            <person name="Knudsen H.R."/>
            <person name="Rock W."/>
            <person name="Scott A.N."/>
            <person name="Walsdorf S.L."/>
            <person name="Layton S.R."/>
            <person name="Nayek S."/>
            <person name="Kim T."/>
            <person name="Hughes L.E."/>
            <person name="Garlena R.A."/>
            <person name="Russell D.A."/>
            <person name="Pope W.H."/>
            <person name="Jacobs-Sera D."/>
            <person name="Hatfull G.F."/>
        </authorList>
    </citation>
    <scope>NUCLEOTIDE SEQUENCE [LARGE SCALE GENOMIC DNA]</scope>
</reference>
<evidence type="ECO:0000313" key="2">
    <source>
        <dbReference type="Proteomes" id="UP000259914"/>
    </source>
</evidence>
<proteinExistence type="predicted"/>
<name>A0A345ME50_9CAUD</name>
<organism evidence="1 2">
    <name type="scientific">Streptomyces phage SparkleGoddess</name>
    <dbReference type="NCBI Taxonomy" id="2283305"/>
    <lineage>
        <taxon>Viruses</taxon>
        <taxon>Duplodnaviria</taxon>
        <taxon>Heunggongvirae</taxon>
        <taxon>Uroviricota</taxon>
        <taxon>Caudoviricetes</taxon>
        <taxon>Stanwilliamsviridae</taxon>
        <taxon>Loccivirinae</taxon>
        <taxon>Gilsonvirus</taxon>
        <taxon>Gilsonvirus comrade</taxon>
    </lineage>
</organism>
<protein>
    <submittedName>
        <fullName evidence="1">Uncharacterized protein</fullName>
    </submittedName>
</protein>